<accession>A0A6J4IY72</accession>
<evidence type="ECO:0000313" key="2">
    <source>
        <dbReference type="EMBL" id="CAA9263467.1"/>
    </source>
</evidence>
<feature type="non-terminal residue" evidence="2">
    <location>
        <position position="54"/>
    </location>
</feature>
<name>A0A6J4IY72_9ACTN</name>
<reference evidence="2" key="1">
    <citation type="submission" date="2020-02" db="EMBL/GenBank/DDBJ databases">
        <authorList>
            <person name="Meier V. D."/>
        </authorList>
    </citation>
    <scope>NUCLEOTIDE SEQUENCE</scope>
    <source>
        <strain evidence="2">AVDCRST_MAG20</strain>
    </source>
</reference>
<evidence type="ECO:0000256" key="1">
    <source>
        <dbReference type="SAM" id="MobiDB-lite"/>
    </source>
</evidence>
<feature type="region of interest" description="Disordered" evidence="1">
    <location>
        <begin position="1"/>
        <end position="54"/>
    </location>
</feature>
<protein>
    <submittedName>
        <fullName evidence="2">Uncharacterized protein</fullName>
    </submittedName>
</protein>
<dbReference type="EMBL" id="CADCSY010000131">
    <property type="protein sequence ID" value="CAA9263467.1"/>
    <property type="molecule type" value="Genomic_DNA"/>
</dbReference>
<dbReference type="AlphaFoldDB" id="A0A6J4IY72"/>
<feature type="compositionally biased region" description="Basic and acidic residues" evidence="1">
    <location>
        <begin position="14"/>
        <end position="29"/>
    </location>
</feature>
<feature type="non-terminal residue" evidence="2">
    <location>
        <position position="1"/>
    </location>
</feature>
<proteinExistence type="predicted"/>
<gene>
    <name evidence="2" type="ORF">AVDCRST_MAG20-2920</name>
</gene>
<sequence length="54" mass="5370">GSSLRVSGPGAPRSGKEKPPGREAQEADGRAPGGARLREGGGRGWGGARAPPHL</sequence>
<organism evidence="2">
    <name type="scientific">uncultured Acidimicrobiales bacterium</name>
    <dbReference type="NCBI Taxonomy" id="310071"/>
    <lineage>
        <taxon>Bacteria</taxon>
        <taxon>Bacillati</taxon>
        <taxon>Actinomycetota</taxon>
        <taxon>Acidimicrobiia</taxon>
        <taxon>Acidimicrobiales</taxon>
        <taxon>environmental samples</taxon>
    </lineage>
</organism>